<organism evidence="1 2">
    <name type="scientific">Bradyrhizobium erythrophlei</name>
    <dbReference type="NCBI Taxonomy" id="1437360"/>
    <lineage>
        <taxon>Bacteria</taxon>
        <taxon>Pseudomonadati</taxon>
        <taxon>Pseudomonadota</taxon>
        <taxon>Alphaproteobacteria</taxon>
        <taxon>Hyphomicrobiales</taxon>
        <taxon>Nitrobacteraceae</taxon>
        <taxon>Bradyrhizobium</taxon>
    </lineage>
</organism>
<evidence type="ECO:0008006" key="3">
    <source>
        <dbReference type="Google" id="ProtNLM"/>
    </source>
</evidence>
<evidence type="ECO:0000313" key="1">
    <source>
        <dbReference type="EMBL" id="SHG36320.1"/>
    </source>
</evidence>
<dbReference type="AlphaFoldDB" id="A0A1M5J7U3"/>
<sequence length="286" mass="32010">MGAAACLSFWQGGAARAEDASSWRELETKYIFGFTTGSGIGIEGEKEFTIDTIGRFGKRDGHYTATETKYEFEFTPSQFVQIEFGALGATHNIRGMTDLDDRNQVAFAGGFAEFRYLAIERTSNNPLSVTLAFEPNVRLIDETSGEHVHNYEFETAVNADLELMKNRLYAGFNLLYEPEYTQTLFGDTVREATVGGSAALSVRVLSNVVLGGEVWYLRHYDAVDLSAFTGDAVLLGPSLYIRFTPKMFMTAAWNAQVWGREIGNPVSLNLSEFQRQRARLKFAWEF</sequence>
<name>A0A1M5J7U3_9BRAD</name>
<dbReference type="EMBL" id="LT670818">
    <property type="protein sequence ID" value="SHG36320.1"/>
    <property type="molecule type" value="Genomic_DNA"/>
</dbReference>
<protein>
    <recommendedName>
        <fullName evidence="3">MetA-pathway of phenol degradation</fullName>
    </recommendedName>
</protein>
<gene>
    <name evidence="1" type="ORF">SAMN05444169_2042</name>
</gene>
<evidence type="ECO:0000313" key="2">
    <source>
        <dbReference type="Proteomes" id="UP000190675"/>
    </source>
</evidence>
<dbReference type="Proteomes" id="UP000190675">
    <property type="component" value="Chromosome I"/>
</dbReference>
<reference evidence="1 2" key="1">
    <citation type="submission" date="2016-11" db="EMBL/GenBank/DDBJ databases">
        <authorList>
            <person name="Jaros S."/>
            <person name="Januszkiewicz K."/>
            <person name="Wedrychowicz H."/>
        </authorList>
    </citation>
    <scope>NUCLEOTIDE SEQUENCE [LARGE SCALE GENOMIC DNA]</scope>
    <source>
        <strain evidence="1 2">GAS242</strain>
    </source>
</reference>
<accession>A0A1M5J7U3</accession>
<proteinExistence type="predicted"/>